<comment type="similarity">
    <text evidence="13">Belongs to the DnaG primase family.</text>
</comment>
<feature type="region of interest" description="Disordered" evidence="14">
    <location>
        <begin position="1"/>
        <end position="21"/>
    </location>
</feature>
<evidence type="ECO:0000256" key="5">
    <source>
        <dbReference type="ARBA" id="ARBA00022695"/>
    </source>
</evidence>
<comment type="subunit">
    <text evidence="13">Monomer. Interacts with DnaB.</text>
</comment>
<keyword evidence="4 13" id="KW-0808">Transferase</keyword>
<dbReference type="Pfam" id="PF10410">
    <property type="entry name" value="DnaB_bind"/>
    <property type="match status" value="1"/>
</dbReference>
<dbReference type="SUPFAM" id="SSF57783">
    <property type="entry name" value="Zinc beta-ribbon"/>
    <property type="match status" value="1"/>
</dbReference>
<evidence type="ECO:0000313" key="16">
    <source>
        <dbReference type="EMBL" id="SHK16284.1"/>
    </source>
</evidence>
<dbReference type="Pfam" id="PF13662">
    <property type="entry name" value="Toprim_4"/>
    <property type="match status" value="1"/>
</dbReference>
<dbReference type="Gene3D" id="3.90.580.10">
    <property type="entry name" value="Zinc finger, CHC2-type domain"/>
    <property type="match status" value="1"/>
</dbReference>
<accession>A0A1M6Q7L2</accession>
<keyword evidence="5 13" id="KW-0548">Nucleotidyltransferase</keyword>
<comment type="function">
    <text evidence="13">RNA polymerase that catalyzes the synthesis of short RNA molecules used as primers for DNA polymerase during DNA replication.</text>
</comment>
<proteinExistence type="inferred from homology"/>
<dbReference type="EC" id="2.7.7.101" evidence="13"/>
<evidence type="ECO:0000256" key="4">
    <source>
        <dbReference type="ARBA" id="ARBA00022679"/>
    </source>
</evidence>
<dbReference type="Pfam" id="PF01807">
    <property type="entry name" value="Zn_ribbon_DnaG"/>
    <property type="match status" value="1"/>
</dbReference>
<dbReference type="Gene3D" id="3.40.1360.10">
    <property type="match status" value="1"/>
</dbReference>
<keyword evidence="12 13" id="KW-0804">Transcription</keyword>
<dbReference type="InterPro" id="IPR006295">
    <property type="entry name" value="DNA_primase_DnaG"/>
</dbReference>
<dbReference type="PANTHER" id="PTHR30313">
    <property type="entry name" value="DNA PRIMASE"/>
    <property type="match status" value="1"/>
</dbReference>
<dbReference type="GO" id="GO:0008270">
    <property type="term" value="F:zinc ion binding"/>
    <property type="evidence" value="ECO:0007669"/>
    <property type="project" value="UniProtKB-KW"/>
</dbReference>
<organism evidence="16 17">
    <name type="scientific">Bradyrhizobium lablabi</name>
    <dbReference type="NCBI Taxonomy" id="722472"/>
    <lineage>
        <taxon>Bacteria</taxon>
        <taxon>Pseudomonadati</taxon>
        <taxon>Pseudomonadota</taxon>
        <taxon>Alphaproteobacteria</taxon>
        <taxon>Hyphomicrobiales</taxon>
        <taxon>Nitrobacteraceae</taxon>
        <taxon>Bradyrhizobium</taxon>
    </lineage>
</organism>
<evidence type="ECO:0000256" key="1">
    <source>
        <dbReference type="ARBA" id="ARBA00001947"/>
    </source>
</evidence>
<dbReference type="InterPro" id="IPR034151">
    <property type="entry name" value="TOPRIM_DnaG_bac"/>
</dbReference>
<dbReference type="NCBIfam" id="TIGR01391">
    <property type="entry name" value="dnaG"/>
    <property type="match status" value="1"/>
</dbReference>
<sequence>MGRARRVKRPPVNSGEKAHNLRILPRRPYIDDRLASSPDSPRIPNMRFTPQFLDELRARLPVSEVVGRRVKLKKAGKEWKGLSPFQQEKSPSFTVNDQKGFYHDFSSGKHGDIISFLMETEGVGFTEAVERLAAMAGVALPAATPDAARQEQRRKTLHDVMELAAKFFADTLASRNGAKARGYLGDRAISPSVQVQFRIGYAPGERFALKEYLGAQGIPVEDMVEAGLLVSGDDIPVPYDRFRDRVMFPITDLRGRVIAFGGRALEKDAPAKYLNSPETPLFHKGDNLYNLAPARQAAHNGSALVVVEGYVDVIAMVGAGFAASVAPLGTALTENQLSLLWKMADEPILCFDGDKAGQKAAWRAADLALPHLKPGKSLRFALLPEGQDPDDLARSGGRGAIEEVISAARGLADIIWSREIEAGTFATPERRAALEARIGELTNGIRDEVVRRYYRQHLAERLLRTFAPETSQGGYGKGGYRGGSLSGESGRRFAPRGPFKPGAAGRFGRGQGGGGSPALSPGPYQAASPQLALSPIMRGQRSAISRREALILQSLINHPWLLHDHLEEVAALEMAHPEANKLRAGIIAAFAKDHHHSPEPSEQAEKMRADLAAGGFSQLLQRVELIITTPAVWGAGPGAARDDVLSTWHQLVSLHRQWHSLLRELKDAELALGEEASEANLAWLRDVKARLAEVDGTEALIEGFGESSGRFQRSV</sequence>
<keyword evidence="6 13" id="KW-0235">DNA replication</keyword>
<evidence type="ECO:0000256" key="11">
    <source>
        <dbReference type="ARBA" id="ARBA00023125"/>
    </source>
</evidence>
<dbReference type="InterPro" id="IPR019475">
    <property type="entry name" value="DNA_primase_DnaB-bd"/>
</dbReference>
<evidence type="ECO:0000256" key="2">
    <source>
        <dbReference type="ARBA" id="ARBA00022478"/>
    </source>
</evidence>
<dbReference type="Gene3D" id="3.90.980.10">
    <property type="entry name" value="DNA primase, catalytic core, N-terminal domain"/>
    <property type="match status" value="1"/>
</dbReference>
<evidence type="ECO:0000256" key="3">
    <source>
        <dbReference type="ARBA" id="ARBA00022515"/>
    </source>
</evidence>
<evidence type="ECO:0000259" key="15">
    <source>
        <dbReference type="PROSITE" id="PS50880"/>
    </source>
</evidence>
<keyword evidence="2 13" id="KW-0240">DNA-directed RNA polymerase</keyword>
<keyword evidence="8" id="KW-0863">Zinc-finger</keyword>
<dbReference type="Proteomes" id="UP000189935">
    <property type="component" value="Chromosome I"/>
</dbReference>
<evidence type="ECO:0000256" key="10">
    <source>
        <dbReference type="ARBA" id="ARBA00022842"/>
    </source>
</evidence>
<reference evidence="16 17" key="1">
    <citation type="submission" date="2016-11" db="EMBL/GenBank/DDBJ databases">
        <authorList>
            <person name="Jaros S."/>
            <person name="Januszkiewicz K."/>
            <person name="Wedrychowicz H."/>
        </authorList>
    </citation>
    <scope>NUCLEOTIDE SEQUENCE [LARGE SCALE GENOMIC DNA]</scope>
    <source>
        <strain evidence="16 17">GAS499</strain>
    </source>
</reference>
<protein>
    <recommendedName>
        <fullName evidence="13">DNA primase</fullName>
        <ecNumber evidence="13">2.7.7.101</ecNumber>
    </recommendedName>
</protein>
<evidence type="ECO:0000256" key="12">
    <source>
        <dbReference type="ARBA" id="ARBA00023163"/>
    </source>
</evidence>
<gene>
    <name evidence="13" type="primary">dnaG</name>
    <name evidence="16" type="ORF">SAMN05444159_2581</name>
</gene>
<evidence type="ECO:0000256" key="7">
    <source>
        <dbReference type="ARBA" id="ARBA00022723"/>
    </source>
</evidence>
<keyword evidence="11 13" id="KW-0238">DNA-binding</keyword>
<dbReference type="GO" id="GO:1990077">
    <property type="term" value="C:primosome complex"/>
    <property type="evidence" value="ECO:0007669"/>
    <property type="project" value="UniProtKB-KW"/>
</dbReference>
<dbReference type="GO" id="GO:0006269">
    <property type="term" value="P:DNA replication, synthesis of primer"/>
    <property type="evidence" value="ECO:0007669"/>
    <property type="project" value="UniProtKB-UniRule"/>
</dbReference>
<comment type="catalytic activity">
    <reaction evidence="13">
        <text>ssDNA + n NTP = ssDNA/pppN(pN)n-1 hybrid + (n-1) diphosphate.</text>
        <dbReference type="EC" id="2.7.7.101"/>
    </reaction>
</comment>
<dbReference type="InterPro" id="IPR050219">
    <property type="entry name" value="DnaG_primase"/>
</dbReference>
<dbReference type="GO" id="GO:0000428">
    <property type="term" value="C:DNA-directed RNA polymerase complex"/>
    <property type="evidence" value="ECO:0007669"/>
    <property type="project" value="UniProtKB-KW"/>
</dbReference>
<dbReference type="InterPro" id="IPR036977">
    <property type="entry name" value="DNA_primase_Znf_CHC2"/>
</dbReference>
<dbReference type="FunFam" id="3.40.1360.10:FF:000002">
    <property type="entry name" value="DNA primase"/>
    <property type="match status" value="1"/>
</dbReference>
<dbReference type="HAMAP" id="MF_00974">
    <property type="entry name" value="DNA_primase_DnaG"/>
    <property type="match status" value="1"/>
</dbReference>
<evidence type="ECO:0000256" key="9">
    <source>
        <dbReference type="ARBA" id="ARBA00022833"/>
    </source>
</evidence>
<dbReference type="Pfam" id="PF08275">
    <property type="entry name" value="DNAG_N"/>
    <property type="match status" value="1"/>
</dbReference>
<dbReference type="FunFam" id="3.90.980.10:FF:000001">
    <property type="entry name" value="DNA primase"/>
    <property type="match status" value="1"/>
</dbReference>
<evidence type="ECO:0000256" key="8">
    <source>
        <dbReference type="ARBA" id="ARBA00022771"/>
    </source>
</evidence>
<dbReference type="SUPFAM" id="SSF56731">
    <property type="entry name" value="DNA primase core"/>
    <property type="match status" value="1"/>
</dbReference>
<evidence type="ECO:0000256" key="14">
    <source>
        <dbReference type="SAM" id="MobiDB-lite"/>
    </source>
</evidence>
<evidence type="ECO:0000313" key="17">
    <source>
        <dbReference type="Proteomes" id="UP000189935"/>
    </source>
</evidence>
<dbReference type="GO" id="GO:0003677">
    <property type="term" value="F:DNA binding"/>
    <property type="evidence" value="ECO:0007669"/>
    <property type="project" value="UniProtKB-KW"/>
</dbReference>
<dbReference type="InterPro" id="IPR037068">
    <property type="entry name" value="DNA_primase_core_N_sf"/>
</dbReference>
<dbReference type="InterPro" id="IPR002694">
    <property type="entry name" value="Znf_CHC2"/>
</dbReference>
<dbReference type="InterPro" id="IPR006171">
    <property type="entry name" value="TOPRIM_dom"/>
</dbReference>
<dbReference type="AlphaFoldDB" id="A0A1M6Q7L2"/>
<evidence type="ECO:0000256" key="6">
    <source>
        <dbReference type="ARBA" id="ARBA00022705"/>
    </source>
</evidence>
<feature type="compositionally biased region" description="Gly residues" evidence="14">
    <location>
        <begin position="474"/>
        <end position="485"/>
    </location>
</feature>
<comment type="cofactor">
    <cofactor evidence="1">
        <name>Zn(2+)</name>
        <dbReference type="ChEBI" id="CHEBI:29105"/>
    </cofactor>
</comment>
<dbReference type="FunFam" id="3.90.580.10:FF:000001">
    <property type="entry name" value="DNA primase"/>
    <property type="match status" value="1"/>
</dbReference>
<keyword evidence="7" id="KW-0479">Metal-binding</keyword>
<dbReference type="CDD" id="cd03364">
    <property type="entry name" value="TOPRIM_DnaG_primases"/>
    <property type="match status" value="1"/>
</dbReference>
<dbReference type="InterPro" id="IPR013264">
    <property type="entry name" value="DNAG_N"/>
</dbReference>
<keyword evidence="9" id="KW-0862">Zinc</keyword>
<dbReference type="EMBL" id="LT670844">
    <property type="protein sequence ID" value="SHK16284.1"/>
    <property type="molecule type" value="Genomic_DNA"/>
</dbReference>
<dbReference type="GO" id="GO:0003899">
    <property type="term" value="F:DNA-directed RNA polymerase activity"/>
    <property type="evidence" value="ECO:0007669"/>
    <property type="project" value="UniProtKB-UniRule"/>
</dbReference>
<feature type="domain" description="Toprim" evidence="15">
    <location>
        <begin position="302"/>
        <end position="384"/>
    </location>
</feature>
<dbReference type="SMART" id="SM00400">
    <property type="entry name" value="ZnF_CHCC"/>
    <property type="match status" value="1"/>
</dbReference>
<evidence type="ECO:0000256" key="13">
    <source>
        <dbReference type="HAMAP-Rule" id="MF_00974"/>
    </source>
</evidence>
<dbReference type="PROSITE" id="PS50880">
    <property type="entry name" value="TOPRIM"/>
    <property type="match status" value="1"/>
</dbReference>
<name>A0A1M6Q7L2_9BRAD</name>
<feature type="compositionally biased region" description="Gly residues" evidence="14">
    <location>
        <begin position="505"/>
        <end position="516"/>
    </location>
</feature>
<keyword evidence="3 13" id="KW-0639">Primosome</keyword>
<dbReference type="GO" id="GO:0005737">
    <property type="term" value="C:cytoplasm"/>
    <property type="evidence" value="ECO:0007669"/>
    <property type="project" value="TreeGrafter"/>
</dbReference>
<feature type="region of interest" description="Disordered" evidence="14">
    <location>
        <begin position="474"/>
        <end position="526"/>
    </location>
</feature>
<dbReference type="InterPro" id="IPR030846">
    <property type="entry name" value="DnaG_bac"/>
</dbReference>
<dbReference type="SMART" id="SM00493">
    <property type="entry name" value="TOPRIM"/>
    <property type="match status" value="1"/>
</dbReference>
<keyword evidence="10" id="KW-0460">Magnesium</keyword>
<comment type="caution">
    <text evidence="13">Lacks conserved residue(s) required for the propagation of feature annotation.</text>
</comment>
<dbReference type="PANTHER" id="PTHR30313:SF2">
    <property type="entry name" value="DNA PRIMASE"/>
    <property type="match status" value="1"/>
</dbReference>